<keyword evidence="6" id="KW-1185">Reference proteome</keyword>
<dbReference type="InterPro" id="IPR036514">
    <property type="entry name" value="SGNH_hydro_sf"/>
</dbReference>
<keyword evidence="4" id="KW-0325">Glycoprotein</keyword>
<keyword evidence="3" id="KW-0378">Hydrolase</keyword>
<reference evidence="6" key="1">
    <citation type="submission" date="2013-01" db="EMBL/GenBank/DDBJ databases">
        <title>Draft Genome Sequence of a Mulberry Tree, Morus notabilis C.K. Schneid.</title>
        <authorList>
            <person name="He N."/>
            <person name="Zhao S."/>
        </authorList>
    </citation>
    <scope>NUCLEOTIDE SEQUENCE</scope>
</reference>
<dbReference type="CDD" id="cd01837">
    <property type="entry name" value="SGNH_plant_lipase_like"/>
    <property type="match status" value="1"/>
</dbReference>
<dbReference type="EMBL" id="KE344275">
    <property type="protein sequence ID" value="EXB55998.1"/>
    <property type="molecule type" value="Genomic_DNA"/>
</dbReference>
<dbReference type="AlphaFoldDB" id="W9R6R2"/>
<dbReference type="PANTHER" id="PTHR22835:SF158">
    <property type="entry name" value="GDSL ESTERASE_LIPASE LIP-4-LIKE ISOFORM X1"/>
    <property type="match status" value="1"/>
</dbReference>
<dbReference type="InterPro" id="IPR035669">
    <property type="entry name" value="SGNH_plant_lipase-like"/>
</dbReference>
<dbReference type="Gene3D" id="3.20.170.20">
    <property type="entry name" value="Protein of unknown function DUF952"/>
    <property type="match status" value="1"/>
</dbReference>
<accession>W9R6R2</accession>
<dbReference type="eggNOG" id="ENOG502QTD0">
    <property type="taxonomic scope" value="Eukaryota"/>
</dbReference>
<sequence>MAAGGREEEEEFVYRISTAQEWEELQKSGSTFGGQLDKSSGFIHLSSLSQVRSTLQNFFLNTNHELYLLQIDAKKLGDGLVYEVVDGSNSFPHFYGPSRSFSPIPLDVVTKAEKLSLLDVLDFQYIAGIAQLGERQTEDLKVACSIHAHRISFCNLEKKEAVQENRGIEETYKPNFGSFGNKPQVGLPQVVNSTSECNRKPVIFNFGDSNSDTGGFSLGSGFTFGPPTGRAFFHHPTGRLCDGRLMIDFLCESLNMDYLTPYMQSLGPNFTYGANFAVSGASTQPERKPFNLDGQIRQFLQFRTRSIELISKGYKDLVGGEEFINSLYTIDIGQNDLAASFTYLSYSQVIDKIPSFIAEIQTSIQTLYQNGAKNFWVHNTGPLGCLPQILSVTNHSASDIDNYGCIQYMNEAAKAFNKQLYALYEQLRSEMKDATIVHVDIYSIKYGVISNPSIYGFENPLMACCGYGGPPYNYKLNHACGVPGFNVCEDGSKFISWDGVHYTEAANAVFASKILSTNYSTPPLKFQYFYDSSAKDIEIGIVKVKMLDGVVRKLTNIRHVP</sequence>
<organism evidence="5 6">
    <name type="scientific">Morus notabilis</name>
    <dbReference type="NCBI Taxonomy" id="981085"/>
    <lineage>
        <taxon>Eukaryota</taxon>
        <taxon>Viridiplantae</taxon>
        <taxon>Streptophyta</taxon>
        <taxon>Embryophyta</taxon>
        <taxon>Tracheophyta</taxon>
        <taxon>Spermatophyta</taxon>
        <taxon>Magnoliopsida</taxon>
        <taxon>eudicotyledons</taxon>
        <taxon>Gunneridae</taxon>
        <taxon>Pentapetalae</taxon>
        <taxon>rosids</taxon>
        <taxon>fabids</taxon>
        <taxon>Rosales</taxon>
        <taxon>Moraceae</taxon>
        <taxon>Moreae</taxon>
        <taxon>Morus</taxon>
    </lineage>
</organism>
<gene>
    <name evidence="5" type="ORF">L484_018784</name>
</gene>
<evidence type="ECO:0000256" key="2">
    <source>
        <dbReference type="ARBA" id="ARBA00022729"/>
    </source>
</evidence>
<dbReference type="SUPFAM" id="SSF52266">
    <property type="entry name" value="SGNH hydrolase"/>
    <property type="match status" value="1"/>
</dbReference>
<evidence type="ECO:0000256" key="1">
    <source>
        <dbReference type="ARBA" id="ARBA00008668"/>
    </source>
</evidence>
<evidence type="ECO:0000313" key="5">
    <source>
        <dbReference type="EMBL" id="EXB55998.1"/>
    </source>
</evidence>
<evidence type="ECO:0000256" key="4">
    <source>
        <dbReference type="ARBA" id="ARBA00023180"/>
    </source>
</evidence>
<dbReference type="InterPro" id="IPR009297">
    <property type="entry name" value="DUF952"/>
</dbReference>
<evidence type="ECO:0000256" key="3">
    <source>
        <dbReference type="ARBA" id="ARBA00022801"/>
    </source>
</evidence>
<protein>
    <submittedName>
        <fullName evidence="5">GDSL esterase/lipase</fullName>
    </submittedName>
</protein>
<name>W9R6R2_9ROSA</name>
<dbReference type="InterPro" id="IPR001087">
    <property type="entry name" value="GDSL"/>
</dbReference>
<dbReference type="GO" id="GO:0016788">
    <property type="term" value="F:hydrolase activity, acting on ester bonds"/>
    <property type="evidence" value="ECO:0007669"/>
    <property type="project" value="InterPro"/>
</dbReference>
<dbReference type="Gene3D" id="3.40.50.1110">
    <property type="entry name" value="SGNH hydrolase"/>
    <property type="match status" value="1"/>
</dbReference>
<comment type="similarity">
    <text evidence="1">Belongs to the 'GDSL' lipolytic enzyme family.</text>
</comment>
<keyword evidence="2" id="KW-0732">Signal</keyword>
<dbReference type="SUPFAM" id="SSF56399">
    <property type="entry name" value="ADP-ribosylation"/>
    <property type="match status" value="1"/>
</dbReference>
<evidence type="ECO:0000313" key="6">
    <source>
        <dbReference type="Proteomes" id="UP000030645"/>
    </source>
</evidence>
<proteinExistence type="inferred from homology"/>
<dbReference type="Pfam" id="PF00657">
    <property type="entry name" value="Lipase_GDSL"/>
    <property type="match status" value="1"/>
</dbReference>
<dbReference type="Pfam" id="PF06108">
    <property type="entry name" value="DUF952"/>
    <property type="match status" value="1"/>
</dbReference>
<dbReference type="Proteomes" id="UP000030645">
    <property type="component" value="Unassembled WGS sequence"/>
</dbReference>
<dbReference type="PANTHER" id="PTHR22835">
    <property type="entry name" value="ZINC FINGER FYVE DOMAIN CONTAINING PROTEIN"/>
    <property type="match status" value="1"/>
</dbReference>